<dbReference type="AlphaFoldDB" id="Q21Y80"/>
<dbReference type="PANTHER" id="PTHR46268">
    <property type="entry name" value="STRESS RESPONSE PROTEIN NHAX"/>
    <property type="match status" value="1"/>
</dbReference>
<sequence length="181" mass="19521">MAVSNVVTLTRDSPKVESILVPTDGSALSMAAALKAVEFAQRLQASIVAFNSIPVYQYPVYVGGIPFEYPSEADYETQCRAVAERYLGLVADAAAKQGVPVETRIEFNGNTAQAIVELAQREHCGMIFMGSHGRGGLSRAFLGSVALKTLTQAHVPVMVDHPTDEEIARAEELMRQNAIEP</sequence>
<proteinExistence type="inferred from homology"/>
<evidence type="ECO:0000313" key="4">
    <source>
        <dbReference type="Proteomes" id="UP000008332"/>
    </source>
</evidence>
<feature type="domain" description="UspA" evidence="2">
    <location>
        <begin position="17"/>
        <end position="159"/>
    </location>
</feature>
<accession>Q21Y80</accession>
<dbReference type="OrthoDB" id="5295044at2"/>
<dbReference type="InterPro" id="IPR006016">
    <property type="entry name" value="UspA"/>
</dbReference>
<evidence type="ECO:0000313" key="3">
    <source>
        <dbReference type="EMBL" id="ABD69273.1"/>
    </source>
</evidence>
<evidence type="ECO:0000256" key="1">
    <source>
        <dbReference type="ARBA" id="ARBA00008791"/>
    </source>
</evidence>
<reference evidence="4" key="1">
    <citation type="submission" date="2006-02" db="EMBL/GenBank/DDBJ databases">
        <title>Complete sequence of chromosome of Rhodoferax ferrireducens DSM 15236.</title>
        <authorList>
            <person name="Copeland A."/>
            <person name="Lucas S."/>
            <person name="Lapidus A."/>
            <person name="Barry K."/>
            <person name="Detter J.C."/>
            <person name="Glavina del Rio T."/>
            <person name="Hammon N."/>
            <person name="Israni S."/>
            <person name="Pitluck S."/>
            <person name="Brettin T."/>
            <person name="Bruce D."/>
            <person name="Han C."/>
            <person name="Tapia R."/>
            <person name="Gilna P."/>
            <person name="Kiss H."/>
            <person name="Schmutz J."/>
            <person name="Larimer F."/>
            <person name="Land M."/>
            <person name="Kyrpides N."/>
            <person name="Ivanova N."/>
            <person name="Richardson P."/>
        </authorList>
    </citation>
    <scope>NUCLEOTIDE SEQUENCE [LARGE SCALE GENOMIC DNA]</scope>
    <source>
        <strain evidence="4">ATCC BAA-621 / DSM 15236 / T118</strain>
    </source>
</reference>
<dbReference type="PANTHER" id="PTHR46268:SF15">
    <property type="entry name" value="UNIVERSAL STRESS PROTEIN HP_0031"/>
    <property type="match status" value="1"/>
</dbReference>
<dbReference type="SUPFAM" id="SSF52402">
    <property type="entry name" value="Adenine nucleotide alpha hydrolases-like"/>
    <property type="match status" value="1"/>
</dbReference>
<evidence type="ECO:0000259" key="2">
    <source>
        <dbReference type="Pfam" id="PF00582"/>
    </source>
</evidence>
<keyword evidence="4" id="KW-1185">Reference proteome</keyword>
<dbReference type="Gene3D" id="3.40.50.620">
    <property type="entry name" value="HUPs"/>
    <property type="match status" value="1"/>
</dbReference>
<gene>
    <name evidence="3" type="ordered locus">Rfer_1541</name>
</gene>
<comment type="similarity">
    <text evidence="1">Belongs to the universal stress protein A family.</text>
</comment>
<dbReference type="KEGG" id="rfr:Rfer_1541"/>
<dbReference type="PRINTS" id="PR01438">
    <property type="entry name" value="UNVRSLSTRESS"/>
</dbReference>
<dbReference type="InterPro" id="IPR014729">
    <property type="entry name" value="Rossmann-like_a/b/a_fold"/>
</dbReference>
<dbReference type="InterPro" id="IPR006015">
    <property type="entry name" value="Universal_stress_UspA"/>
</dbReference>
<dbReference type="RefSeq" id="WP_011463841.1">
    <property type="nucleotide sequence ID" value="NC_007908.1"/>
</dbReference>
<dbReference type="HOGENOM" id="CLU_049301_11_0_4"/>
<dbReference type="eggNOG" id="COG0589">
    <property type="taxonomic scope" value="Bacteria"/>
</dbReference>
<dbReference type="STRING" id="338969.Rfer_1541"/>
<dbReference type="Pfam" id="PF00582">
    <property type="entry name" value="Usp"/>
    <property type="match status" value="1"/>
</dbReference>
<name>Q21Y80_ALBFT</name>
<organism evidence="3 4">
    <name type="scientific">Albidiferax ferrireducens (strain ATCC BAA-621 / DSM 15236 / T118)</name>
    <name type="common">Rhodoferax ferrireducens</name>
    <dbReference type="NCBI Taxonomy" id="338969"/>
    <lineage>
        <taxon>Bacteria</taxon>
        <taxon>Pseudomonadati</taxon>
        <taxon>Pseudomonadota</taxon>
        <taxon>Betaproteobacteria</taxon>
        <taxon>Burkholderiales</taxon>
        <taxon>Comamonadaceae</taxon>
        <taxon>Rhodoferax</taxon>
    </lineage>
</organism>
<dbReference type="CDD" id="cd00293">
    <property type="entry name" value="USP-like"/>
    <property type="match status" value="1"/>
</dbReference>
<protein>
    <submittedName>
        <fullName evidence="3">UspA</fullName>
    </submittedName>
</protein>
<dbReference type="EMBL" id="CP000267">
    <property type="protein sequence ID" value="ABD69273.1"/>
    <property type="molecule type" value="Genomic_DNA"/>
</dbReference>
<dbReference type="Proteomes" id="UP000008332">
    <property type="component" value="Chromosome"/>
</dbReference>